<comment type="similarity">
    <text evidence="3">Belongs to the cyclin family. Cyclin D subfamily.</text>
</comment>
<comment type="subcellular location">
    <subcellularLocation>
        <location evidence="1">Endoplasmic reticulum membrane</location>
        <topology evidence="1">Single-pass type IV membrane protein</topology>
    </subcellularLocation>
    <subcellularLocation>
        <location evidence="2">Golgi apparatus membrane</location>
        <topology evidence="2">Single-pass type IV membrane protein</topology>
    </subcellularLocation>
</comment>
<dbReference type="Pfam" id="PF02984">
    <property type="entry name" value="Cyclin_C"/>
    <property type="match status" value="1"/>
</dbReference>
<dbReference type="InterPro" id="IPR036869">
    <property type="entry name" value="J_dom_sf"/>
</dbReference>
<dbReference type="GO" id="GO:0051301">
    <property type="term" value="P:cell division"/>
    <property type="evidence" value="ECO:0007669"/>
    <property type="project" value="UniProtKB-KW"/>
</dbReference>
<dbReference type="Pfam" id="PF00134">
    <property type="entry name" value="Cyclin_N"/>
    <property type="match status" value="1"/>
</dbReference>
<feature type="domain" description="J" evidence="19">
    <location>
        <begin position="52"/>
        <end position="116"/>
    </location>
</feature>
<dbReference type="CDD" id="cd06257">
    <property type="entry name" value="DnaJ"/>
    <property type="match status" value="1"/>
</dbReference>
<evidence type="ECO:0000256" key="10">
    <source>
        <dbReference type="ARBA" id="ARBA00023034"/>
    </source>
</evidence>
<dbReference type="CDD" id="cd20544">
    <property type="entry name" value="CYCLIN_AtCycD-like_rpt2"/>
    <property type="match status" value="1"/>
</dbReference>
<dbReference type="Proteomes" id="UP001055439">
    <property type="component" value="Chromosome 9"/>
</dbReference>
<dbReference type="OrthoDB" id="5590282at2759"/>
<dbReference type="PRINTS" id="PR00625">
    <property type="entry name" value="JDOMAIN"/>
</dbReference>
<evidence type="ECO:0000256" key="1">
    <source>
        <dbReference type="ARBA" id="ARBA00004163"/>
    </source>
</evidence>
<dbReference type="InterPro" id="IPR006671">
    <property type="entry name" value="Cyclin_N"/>
</dbReference>
<dbReference type="InterPro" id="IPR004367">
    <property type="entry name" value="Cyclin_C-dom"/>
</dbReference>
<evidence type="ECO:0000256" key="18">
    <source>
        <dbReference type="SAM" id="Coils"/>
    </source>
</evidence>
<dbReference type="FunFam" id="3.40.50.1820:FF:000133">
    <property type="entry name" value="esterase AGAP003155"/>
    <property type="match status" value="1"/>
</dbReference>
<keyword evidence="10" id="KW-0333">Golgi apparatus</keyword>
<dbReference type="FunFam" id="1.10.472.10:FF:000034">
    <property type="entry name" value="D2/4-type cyclin"/>
    <property type="match status" value="1"/>
</dbReference>
<keyword evidence="9" id="KW-1133">Transmembrane helix</keyword>
<dbReference type="InterPro" id="IPR005645">
    <property type="entry name" value="FSH-like_dom"/>
</dbReference>
<dbReference type="Gene3D" id="3.40.50.1820">
    <property type="entry name" value="alpha/beta hydrolase"/>
    <property type="match status" value="1"/>
</dbReference>
<dbReference type="PROSITE" id="PS50076">
    <property type="entry name" value="DNAJ_2"/>
    <property type="match status" value="1"/>
</dbReference>
<evidence type="ECO:0000259" key="19">
    <source>
        <dbReference type="PROSITE" id="PS50076"/>
    </source>
</evidence>
<evidence type="ECO:0000256" key="12">
    <source>
        <dbReference type="ARBA" id="ARBA00023127"/>
    </source>
</evidence>
<dbReference type="FunFam" id="1.10.287.110:FF:000052">
    <property type="entry name" value="Chaperone protein DNAj, putative"/>
    <property type="match status" value="1"/>
</dbReference>
<feature type="coiled-coil region" evidence="18">
    <location>
        <begin position="858"/>
        <end position="885"/>
    </location>
</feature>
<gene>
    <name evidence="21" type="ORF">MUK42_33046</name>
</gene>
<keyword evidence="22" id="KW-1185">Reference proteome</keyword>
<evidence type="ECO:0000256" key="15">
    <source>
        <dbReference type="ARBA" id="ARBA00037962"/>
    </source>
</evidence>
<evidence type="ECO:0000256" key="9">
    <source>
        <dbReference type="ARBA" id="ARBA00022989"/>
    </source>
</evidence>
<dbReference type="SMART" id="SM00385">
    <property type="entry name" value="CYCLIN"/>
    <property type="match status" value="1"/>
</dbReference>
<dbReference type="AlphaFoldDB" id="A0A9E7INH6"/>
<dbReference type="InterPro" id="IPR001623">
    <property type="entry name" value="DnaJ_domain"/>
</dbReference>
<dbReference type="InterPro" id="IPR013763">
    <property type="entry name" value="Cyclin-like_dom"/>
</dbReference>
<dbReference type="SMART" id="SM01332">
    <property type="entry name" value="Cyclin_C"/>
    <property type="match status" value="1"/>
</dbReference>
<dbReference type="SUPFAM" id="SSF46565">
    <property type="entry name" value="Chaperone J-domain"/>
    <property type="match status" value="1"/>
</dbReference>
<evidence type="ECO:0000256" key="2">
    <source>
        <dbReference type="ARBA" id="ARBA00004409"/>
    </source>
</evidence>
<dbReference type="FunFam" id="1.20.5.110:FF:000056">
    <property type="entry name" value="Bet1-like protein At4g14600"/>
    <property type="match status" value="1"/>
</dbReference>
<comment type="function">
    <text evidence="16">Required for vesicular transport from the ER to the Golgi complex. Functions as a SNARE associated with ER-derived vesicles.</text>
</comment>
<sequence length="987" mass="112680">MWWEEEFRDVEAEEEEQRESPFDFEFLSLLSKPKVLPMKFSDFVHDHTTDVDYYKILEVDFDATEDVIRSNYIRLALKWHPDKKKEESATSRFQEINEAYKVLSDPIKRRQYDEKGVCVIQDYNAIEYLNRYKGLILTCNGLDWGFFYSTKSAQDSLVALGGHGKKCVKFLRPLRSVLLASVLLLFHALMILELSPHCACRQDPHLNEDLLPKGKLASLLPPSSYVSMSQKAMAPNDDCAFSTLLCVEDSSCILGFDNEDDADDQEEHDLNRFYVRKRCDIYGDLRMGFPSQADECLVSLVRRETDHMPRDDYAVRLRSGALDLSIRRDAIGWILKVHGHYKFGPLSAYLSVNYLDRFFSNYELPKGKAWLTQLLSVACLSLAAKMEETEVPLSMDLQERETKYAFEAKTIQRMELLVLSTLKWRMQAVTPFSYVEFFLHRFSGGNAPTKVEVFRSVELILSTITGTEFLAFRPSEIAAAITLMVLGETQDVGIEKAVSCCIQVAKEKVLRCYEVIKDMELMRERPPRNDHMSLSSVPQSPIERKAEFSRFNGARNGSGSKRIFRCLAVRSAMGSLAEADEGINHPRRRPRFLCLHGFRTSGAIMRTQVVGKWPEEVTARLDLVFPDAPFPAEGKSDVEGIFSPPYYEWFQFDKDFMKYTNLDECFAYIEDLMIQHGPFDGLMGFSQGAILSAALVGLQARGFALTRVPKVKYLIIIGGAKFQSQAVAERAYAAPIDCTSLHFLGDMDFLRKHGEALLESFVKPYVIRHPKGHTVPRLDDKSLETMHDFLHKIENDLPTEETLNDKLEEVYMKANGSFSPMPMANPLYGAGPSRSREGLISRNAAPSDEIQLRIDPMHADLDEEIDGLHRKIRQLKGVAQEIETEAKFQNDFITQLQMTLIKAQAGVKNNMRRLNKSIIQKEDDERDGGRVCCWTNLVYVFFVKVLSSTLTWVLDSERRALRHCNITVKDKGSLVLKWHMQNISDCL</sequence>
<evidence type="ECO:0000313" key="21">
    <source>
        <dbReference type="EMBL" id="URE49578.1"/>
    </source>
</evidence>
<dbReference type="PROSITE" id="PS50192">
    <property type="entry name" value="T_SNARE"/>
    <property type="match status" value="1"/>
</dbReference>
<evidence type="ECO:0000256" key="16">
    <source>
        <dbReference type="ARBA" id="ARBA00060029"/>
    </source>
</evidence>
<dbReference type="EMBL" id="CP097511">
    <property type="protein sequence ID" value="URE49578.1"/>
    <property type="molecule type" value="Genomic_DNA"/>
</dbReference>
<dbReference type="SUPFAM" id="SSF47954">
    <property type="entry name" value="Cyclin-like"/>
    <property type="match status" value="1"/>
</dbReference>
<dbReference type="GO" id="GO:0015031">
    <property type="term" value="P:protein transport"/>
    <property type="evidence" value="ECO:0007669"/>
    <property type="project" value="UniProtKB-KW"/>
</dbReference>
<keyword evidence="8" id="KW-0653">Protein transport</keyword>
<comment type="similarity">
    <text evidence="15">Belongs to the BET1 family.</text>
</comment>
<evidence type="ECO:0000256" key="4">
    <source>
        <dbReference type="ARBA" id="ARBA00022448"/>
    </source>
</evidence>
<dbReference type="Pfam" id="PF03959">
    <property type="entry name" value="FSH1"/>
    <property type="match status" value="1"/>
</dbReference>
<dbReference type="GO" id="GO:0005789">
    <property type="term" value="C:endoplasmic reticulum membrane"/>
    <property type="evidence" value="ECO:0007669"/>
    <property type="project" value="UniProtKB-SubCell"/>
</dbReference>
<evidence type="ECO:0000256" key="14">
    <source>
        <dbReference type="ARBA" id="ARBA00023306"/>
    </source>
</evidence>
<dbReference type="InterPro" id="IPR036915">
    <property type="entry name" value="Cyclin-like_sf"/>
</dbReference>
<dbReference type="CDD" id="cd15841">
    <property type="entry name" value="SNARE_Qc"/>
    <property type="match status" value="1"/>
</dbReference>
<keyword evidence="13" id="KW-0472">Membrane</keyword>
<dbReference type="SMART" id="SM00271">
    <property type="entry name" value="DnaJ"/>
    <property type="match status" value="1"/>
</dbReference>
<accession>A0A9E7INH6</accession>
<dbReference type="PANTHER" id="PTHR22778">
    <property type="entry name" value="OVARIAN CANCER GENE-2 PROTEIN-RELATED"/>
    <property type="match status" value="1"/>
</dbReference>
<evidence type="ECO:0000256" key="3">
    <source>
        <dbReference type="ARBA" id="ARBA00009065"/>
    </source>
</evidence>
<evidence type="ECO:0000256" key="6">
    <source>
        <dbReference type="ARBA" id="ARBA00022692"/>
    </source>
</evidence>
<feature type="domain" description="T-SNARE coiled-coil homology" evidence="20">
    <location>
        <begin position="855"/>
        <end position="917"/>
    </location>
</feature>
<keyword evidence="14" id="KW-0131">Cell cycle</keyword>
<dbReference type="Gene3D" id="1.10.472.10">
    <property type="entry name" value="Cyclin-like"/>
    <property type="match status" value="2"/>
</dbReference>
<keyword evidence="7" id="KW-0256">Endoplasmic reticulum</keyword>
<keyword evidence="12 17" id="KW-0195">Cyclin</keyword>
<dbReference type="GO" id="GO:0000139">
    <property type="term" value="C:Golgi membrane"/>
    <property type="evidence" value="ECO:0007669"/>
    <property type="project" value="UniProtKB-SubCell"/>
</dbReference>
<dbReference type="InterPro" id="IPR048258">
    <property type="entry name" value="Cyclins_cyclin-box"/>
</dbReference>
<dbReference type="Gene3D" id="1.20.5.110">
    <property type="match status" value="1"/>
</dbReference>
<evidence type="ECO:0000256" key="5">
    <source>
        <dbReference type="ARBA" id="ARBA00022618"/>
    </source>
</evidence>
<dbReference type="PANTHER" id="PTHR22778:SF51">
    <property type="entry name" value="DIHYDROFOLATE REDUCTASE"/>
    <property type="match status" value="1"/>
</dbReference>
<dbReference type="PROSITE" id="PS00292">
    <property type="entry name" value="CYCLINS"/>
    <property type="match status" value="1"/>
</dbReference>
<evidence type="ECO:0000256" key="7">
    <source>
        <dbReference type="ARBA" id="ARBA00022824"/>
    </source>
</evidence>
<dbReference type="InterPro" id="IPR000727">
    <property type="entry name" value="T_SNARE_dom"/>
</dbReference>
<dbReference type="SUPFAM" id="SSF58038">
    <property type="entry name" value="SNARE fusion complex"/>
    <property type="match status" value="1"/>
</dbReference>
<keyword evidence="5" id="KW-0132">Cell division</keyword>
<protein>
    <submittedName>
        <fullName evidence="21">Bet1-like protein</fullName>
    </submittedName>
</protein>
<keyword evidence="11 18" id="KW-0175">Coiled coil</keyword>
<reference evidence="21" key="1">
    <citation type="submission" date="2022-05" db="EMBL/GenBank/DDBJ databases">
        <title>The Musa troglodytarum L. genome provides insights into the mechanism of non-climacteric behaviour and enrichment of carotenoids.</title>
        <authorList>
            <person name="Wang J."/>
        </authorList>
    </citation>
    <scope>NUCLEOTIDE SEQUENCE</scope>
    <source>
        <tissue evidence="21">Leaf</tissue>
    </source>
</reference>
<evidence type="ECO:0000256" key="8">
    <source>
        <dbReference type="ARBA" id="ARBA00022927"/>
    </source>
</evidence>
<keyword evidence="6" id="KW-0812">Transmembrane</keyword>
<dbReference type="Gene3D" id="1.10.287.110">
    <property type="entry name" value="DnaJ domain"/>
    <property type="match status" value="1"/>
</dbReference>
<evidence type="ECO:0000313" key="22">
    <source>
        <dbReference type="Proteomes" id="UP001055439"/>
    </source>
</evidence>
<dbReference type="InterPro" id="IPR029058">
    <property type="entry name" value="AB_hydrolase_fold"/>
</dbReference>
<evidence type="ECO:0000256" key="13">
    <source>
        <dbReference type="ARBA" id="ARBA00023136"/>
    </source>
</evidence>
<organism evidence="21 22">
    <name type="scientific">Musa troglodytarum</name>
    <name type="common">fe'i banana</name>
    <dbReference type="NCBI Taxonomy" id="320322"/>
    <lineage>
        <taxon>Eukaryota</taxon>
        <taxon>Viridiplantae</taxon>
        <taxon>Streptophyta</taxon>
        <taxon>Embryophyta</taxon>
        <taxon>Tracheophyta</taxon>
        <taxon>Spermatophyta</taxon>
        <taxon>Magnoliopsida</taxon>
        <taxon>Liliopsida</taxon>
        <taxon>Zingiberales</taxon>
        <taxon>Musaceae</taxon>
        <taxon>Musa</taxon>
    </lineage>
</organism>
<dbReference type="SMART" id="SM00397">
    <property type="entry name" value="t_SNARE"/>
    <property type="match status" value="1"/>
</dbReference>
<proteinExistence type="inferred from homology"/>
<keyword evidence="4" id="KW-0813">Transport</keyword>
<dbReference type="SUPFAM" id="SSF53474">
    <property type="entry name" value="alpha/beta-Hydrolases"/>
    <property type="match status" value="1"/>
</dbReference>
<dbReference type="Pfam" id="PF00226">
    <property type="entry name" value="DnaJ"/>
    <property type="match status" value="1"/>
</dbReference>
<evidence type="ECO:0000256" key="17">
    <source>
        <dbReference type="RuleBase" id="RU000383"/>
    </source>
</evidence>
<dbReference type="CDD" id="cd20543">
    <property type="entry name" value="CYCLIN_AtCycD-like_rpt1"/>
    <property type="match status" value="1"/>
</dbReference>
<evidence type="ECO:0000259" key="20">
    <source>
        <dbReference type="PROSITE" id="PS50192"/>
    </source>
</evidence>
<evidence type="ECO:0000256" key="11">
    <source>
        <dbReference type="ARBA" id="ARBA00023054"/>
    </source>
</evidence>
<dbReference type="FunFam" id="1.10.472.10:FF:000040">
    <property type="entry name" value="D6-type cyclin"/>
    <property type="match status" value="1"/>
</dbReference>
<name>A0A9E7INH6_9LILI</name>